<dbReference type="EMBL" id="JBFXLQ010000028">
    <property type="protein sequence ID" value="KAL2865899.1"/>
    <property type="molecule type" value="Genomic_DNA"/>
</dbReference>
<evidence type="ECO:0000313" key="1">
    <source>
        <dbReference type="EMBL" id="KAL2865899.1"/>
    </source>
</evidence>
<dbReference type="Proteomes" id="UP001610432">
    <property type="component" value="Unassembled WGS sequence"/>
</dbReference>
<dbReference type="RefSeq" id="XP_070884878.1">
    <property type="nucleotide sequence ID" value="XM_071033209.1"/>
</dbReference>
<keyword evidence="2" id="KW-1185">Reference proteome</keyword>
<proteinExistence type="predicted"/>
<name>A0ABR4LMZ4_9EURO</name>
<reference evidence="1 2" key="1">
    <citation type="submission" date="2024-07" db="EMBL/GenBank/DDBJ databases">
        <title>Section-level genome sequencing and comparative genomics of Aspergillus sections Usti and Cavernicolus.</title>
        <authorList>
            <consortium name="Lawrence Berkeley National Laboratory"/>
            <person name="Nybo J.L."/>
            <person name="Vesth T.C."/>
            <person name="Theobald S."/>
            <person name="Frisvad J.C."/>
            <person name="Larsen T.O."/>
            <person name="Kjaerboelling I."/>
            <person name="Rothschild-Mancinelli K."/>
            <person name="Lyhne E.K."/>
            <person name="Kogle M.E."/>
            <person name="Barry K."/>
            <person name="Clum A."/>
            <person name="Na H."/>
            <person name="Ledsgaard L."/>
            <person name="Lin J."/>
            <person name="Lipzen A."/>
            <person name="Kuo A."/>
            <person name="Riley R."/>
            <person name="Mondo S."/>
            <person name="Labutti K."/>
            <person name="Haridas S."/>
            <person name="Pangalinan J."/>
            <person name="Salamov A.A."/>
            <person name="Simmons B.A."/>
            <person name="Magnuson J.K."/>
            <person name="Chen J."/>
            <person name="Drula E."/>
            <person name="Henrissat B."/>
            <person name="Wiebenga A."/>
            <person name="Lubbers R.J."/>
            <person name="Gomes A.C."/>
            <person name="Macurrencykelacurrency M.R."/>
            <person name="Stajich J."/>
            <person name="Grigoriev I.V."/>
            <person name="Mortensen U.H."/>
            <person name="De Vries R.P."/>
            <person name="Baker S.E."/>
            <person name="Andersen M.R."/>
        </authorList>
    </citation>
    <scope>NUCLEOTIDE SEQUENCE [LARGE SCALE GENOMIC DNA]</scope>
    <source>
        <strain evidence="1 2">CBS 449.75</strain>
    </source>
</reference>
<evidence type="ECO:0000313" key="2">
    <source>
        <dbReference type="Proteomes" id="UP001610432"/>
    </source>
</evidence>
<sequence>MDYTLWHGKRNEAETNVMVVVAKTTGGVQAGRYQAISYMALIRDTRTKAGWLDIPVYGIATGTRDWGFIRMDANGVVVVQALSCWDGKRAIS</sequence>
<gene>
    <name evidence="1" type="ORF">BJX67DRAFT_382283</name>
</gene>
<organism evidence="1 2">
    <name type="scientific">Aspergillus lucknowensis</name>
    <dbReference type="NCBI Taxonomy" id="176173"/>
    <lineage>
        <taxon>Eukaryota</taxon>
        <taxon>Fungi</taxon>
        <taxon>Dikarya</taxon>
        <taxon>Ascomycota</taxon>
        <taxon>Pezizomycotina</taxon>
        <taxon>Eurotiomycetes</taxon>
        <taxon>Eurotiomycetidae</taxon>
        <taxon>Eurotiales</taxon>
        <taxon>Aspergillaceae</taxon>
        <taxon>Aspergillus</taxon>
        <taxon>Aspergillus subgen. Nidulantes</taxon>
    </lineage>
</organism>
<accession>A0ABR4LMZ4</accession>
<dbReference type="GeneID" id="98148281"/>
<comment type="caution">
    <text evidence="1">The sequence shown here is derived from an EMBL/GenBank/DDBJ whole genome shotgun (WGS) entry which is preliminary data.</text>
</comment>
<protein>
    <submittedName>
        <fullName evidence="1">Uncharacterized protein</fullName>
    </submittedName>
</protein>